<dbReference type="Gene3D" id="1.20.5.1930">
    <property type="match status" value="1"/>
</dbReference>
<keyword evidence="10" id="KW-0472">Membrane</keyword>
<dbReference type="Gene3D" id="3.30.565.10">
    <property type="entry name" value="Histidine kinase-like ATPase, C-terminal domain"/>
    <property type="match status" value="1"/>
</dbReference>
<sequence>MRRHEWWQPAGLVACAVIVPLLVGGPWAVLLALLVVPAFLIGRRSPDLRPALIAVGTALLIQLLVAWVREPGSVLSEWIGYLLHDFVVILLPWWIGRTLQLRELRRSKEEAIIANLARTRERARIAEDMHDVLGHDLALIALHSGALELLPDAGEDQRRAAAQIRQRAVAATDRLHEILGVLRAEDSCAEVEIGQRRSPEGVGLETIVNRARESGMDVTIAATDPAPPEASAGPTCTGRTPAGPASTPPTPAEATARAIERVVQEALTNAARHAPGAPVLVALHTTEDETRLTVTNGPPDSSGKTAPPRSHGTGLIAAQERVRMLGGTLTAGPHLGGFRVEARIPSSPGRPPPVGQVDPEAEQRLRVLRRSVRTSLRRTALVPGVCAALLLGAFAVFHVLTFTSVALPSKDFAQIDIGQDRSQVTDLLPASHIPADRLPDTIEVPAEPKSSECRFYLARDSLADLGSDIYRICTADGIITVADRLTPGGQG</sequence>
<keyword evidence="3" id="KW-0597">Phosphoprotein</keyword>
<keyword evidence="6 12" id="KW-0418">Kinase</keyword>
<evidence type="ECO:0000256" key="6">
    <source>
        <dbReference type="ARBA" id="ARBA00022777"/>
    </source>
</evidence>
<dbReference type="InterPro" id="IPR011712">
    <property type="entry name" value="Sig_transdc_His_kin_sub3_dim/P"/>
</dbReference>
<name>A0A366IP70_9MICO</name>
<feature type="transmembrane region" description="Helical" evidence="10">
    <location>
        <begin position="78"/>
        <end position="96"/>
    </location>
</feature>
<evidence type="ECO:0000256" key="1">
    <source>
        <dbReference type="ARBA" id="ARBA00000085"/>
    </source>
</evidence>
<dbReference type="CDD" id="cd16917">
    <property type="entry name" value="HATPase_UhpB-NarQ-NarX-like"/>
    <property type="match status" value="1"/>
</dbReference>
<evidence type="ECO:0000256" key="10">
    <source>
        <dbReference type="SAM" id="Phobius"/>
    </source>
</evidence>
<dbReference type="PANTHER" id="PTHR24421:SF10">
    <property type="entry name" value="NITRATE_NITRITE SENSOR PROTEIN NARQ"/>
    <property type="match status" value="1"/>
</dbReference>
<dbReference type="PANTHER" id="PTHR24421">
    <property type="entry name" value="NITRATE/NITRITE SENSOR PROTEIN NARX-RELATED"/>
    <property type="match status" value="1"/>
</dbReference>
<feature type="transmembrane region" description="Helical" evidence="10">
    <location>
        <begin position="48"/>
        <end position="66"/>
    </location>
</feature>
<reference evidence="12 13" key="1">
    <citation type="submission" date="2018-06" db="EMBL/GenBank/DDBJ databases">
        <title>Freshwater and sediment microbial communities from various areas in North America, analyzing microbe dynamics in response to fracking.</title>
        <authorList>
            <person name="Lamendella R."/>
        </authorList>
    </citation>
    <scope>NUCLEOTIDE SEQUENCE [LARGE SCALE GENOMIC DNA]</scope>
    <source>
        <strain evidence="12 13">3b_TX</strain>
    </source>
</reference>
<feature type="region of interest" description="Disordered" evidence="9">
    <location>
        <begin position="223"/>
        <end position="251"/>
    </location>
</feature>
<keyword evidence="13" id="KW-1185">Reference proteome</keyword>
<dbReference type="Pfam" id="PF02518">
    <property type="entry name" value="HATPase_c"/>
    <property type="match status" value="1"/>
</dbReference>
<dbReference type="GO" id="GO:0046983">
    <property type="term" value="F:protein dimerization activity"/>
    <property type="evidence" value="ECO:0007669"/>
    <property type="project" value="InterPro"/>
</dbReference>
<evidence type="ECO:0000256" key="7">
    <source>
        <dbReference type="ARBA" id="ARBA00022840"/>
    </source>
</evidence>
<dbReference type="InterPro" id="IPR050482">
    <property type="entry name" value="Sensor_HK_TwoCompSys"/>
</dbReference>
<dbReference type="Pfam" id="PF07730">
    <property type="entry name" value="HisKA_3"/>
    <property type="match status" value="1"/>
</dbReference>
<evidence type="ECO:0000256" key="8">
    <source>
        <dbReference type="ARBA" id="ARBA00023012"/>
    </source>
</evidence>
<keyword evidence="10" id="KW-1133">Transmembrane helix</keyword>
<protein>
    <recommendedName>
        <fullName evidence="2">histidine kinase</fullName>
        <ecNumber evidence="2">2.7.13.3</ecNumber>
    </recommendedName>
</protein>
<evidence type="ECO:0000256" key="5">
    <source>
        <dbReference type="ARBA" id="ARBA00022741"/>
    </source>
</evidence>
<keyword evidence="7" id="KW-0067">ATP-binding</keyword>
<gene>
    <name evidence="12" type="ORF">DFO65_10139</name>
</gene>
<keyword evidence="4" id="KW-0808">Transferase</keyword>
<dbReference type="EMBL" id="QNSB01000001">
    <property type="protein sequence ID" value="RBP74322.1"/>
    <property type="molecule type" value="Genomic_DNA"/>
</dbReference>
<dbReference type="SUPFAM" id="SSF55874">
    <property type="entry name" value="ATPase domain of HSP90 chaperone/DNA topoisomerase II/histidine kinase"/>
    <property type="match status" value="1"/>
</dbReference>
<dbReference type="AlphaFoldDB" id="A0A366IP70"/>
<dbReference type="InterPro" id="IPR036890">
    <property type="entry name" value="HATPase_C_sf"/>
</dbReference>
<dbReference type="InterPro" id="IPR003594">
    <property type="entry name" value="HATPase_dom"/>
</dbReference>
<feature type="transmembrane region" description="Helical" evidence="10">
    <location>
        <begin position="379"/>
        <end position="400"/>
    </location>
</feature>
<comment type="caution">
    <text evidence="12">The sequence shown here is derived from an EMBL/GenBank/DDBJ whole genome shotgun (WGS) entry which is preliminary data.</text>
</comment>
<proteinExistence type="predicted"/>
<feature type="region of interest" description="Disordered" evidence="9">
    <location>
        <begin position="291"/>
        <end position="312"/>
    </location>
</feature>
<evidence type="ECO:0000256" key="3">
    <source>
        <dbReference type="ARBA" id="ARBA00022553"/>
    </source>
</evidence>
<feature type="region of interest" description="Disordered" evidence="9">
    <location>
        <begin position="339"/>
        <end position="358"/>
    </location>
</feature>
<feature type="transmembrane region" description="Helical" evidence="10">
    <location>
        <begin position="6"/>
        <end position="36"/>
    </location>
</feature>
<evidence type="ECO:0000256" key="2">
    <source>
        <dbReference type="ARBA" id="ARBA00012438"/>
    </source>
</evidence>
<feature type="domain" description="Histidine kinase/HSP90-like ATPase" evidence="11">
    <location>
        <begin position="254"/>
        <end position="348"/>
    </location>
</feature>
<evidence type="ECO:0000256" key="9">
    <source>
        <dbReference type="SAM" id="MobiDB-lite"/>
    </source>
</evidence>
<feature type="compositionally biased region" description="Polar residues" evidence="9">
    <location>
        <begin position="292"/>
        <end position="304"/>
    </location>
</feature>
<evidence type="ECO:0000259" key="11">
    <source>
        <dbReference type="SMART" id="SM00387"/>
    </source>
</evidence>
<dbReference type="SMART" id="SM00387">
    <property type="entry name" value="HATPase_c"/>
    <property type="match status" value="1"/>
</dbReference>
<dbReference type="GO" id="GO:0016020">
    <property type="term" value="C:membrane"/>
    <property type="evidence" value="ECO:0007669"/>
    <property type="project" value="InterPro"/>
</dbReference>
<evidence type="ECO:0000313" key="12">
    <source>
        <dbReference type="EMBL" id="RBP74322.1"/>
    </source>
</evidence>
<dbReference type="RefSeq" id="WP_181778553.1">
    <property type="nucleotide sequence ID" value="NZ_QNSB01000001.1"/>
</dbReference>
<dbReference type="EC" id="2.7.13.3" evidence="2"/>
<organism evidence="12 13">
    <name type="scientific">Brevibacterium celere</name>
    <dbReference type="NCBI Taxonomy" id="225845"/>
    <lineage>
        <taxon>Bacteria</taxon>
        <taxon>Bacillati</taxon>
        <taxon>Actinomycetota</taxon>
        <taxon>Actinomycetes</taxon>
        <taxon>Micrococcales</taxon>
        <taxon>Brevibacteriaceae</taxon>
        <taxon>Brevibacterium</taxon>
    </lineage>
</organism>
<accession>A0A366IP70</accession>
<dbReference type="GO" id="GO:0000155">
    <property type="term" value="F:phosphorelay sensor kinase activity"/>
    <property type="evidence" value="ECO:0007669"/>
    <property type="project" value="InterPro"/>
</dbReference>
<evidence type="ECO:0000313" key="13">
    <source>
        <dbReference type="Proteomes" id="UP000253509"/>
    </source>
</evidence>
<keyword evidence="10" id="KW-0812">Transmembrane</keyword>
<comment type="catalytic activity">
    <reaction evidence="1">
        <text>ATP + protein L-histidine = ADP + protein N-phospho-L-histidine.</text>
        <dbReference type="EC" id="2.7.13.3"/>
    </reaction>
</comment>
<dbReference type="Proteomes" id="UP000253509">
    <property type="component" value="Unassembled WGS sequence"/>
</dbReference>
<keyword evidence="8" id="KW-0902">Two-component regulatory system</keyword>
<dbReference type="GO" id="GO:0005524">
    <property type="term" value="F:ATP binding"/>
    <property type="evidence" value="ECO:0007669"/>
    <property type="project" value="UniProtKB-KW"/>
</dbReference>
<evidence type="ECO:0000256" key="4">
    <source>
        <dbReference type="ARBA" id="ARBA00022679"/>
    </source>
</evidence>
<keyword evidence="5" id="KW-0547">Nucleotide-binding</keyword>